<dbReference type="Proteomes" id="UP000196027">
    <property type="component" value="Chromosome"/>
</dbReference>
<name>A0A1Y0IFF5_9GAMM</name>
<organism evidence="1 2">
    <name type="scientific">Oleiphilus messinensis</name>
    <dbReference type="NCBI Taxonomy" id="141451"/>
    <lineage>
        <taxon>Bacteria</taxon>
        <taxon>Pseudomonadati</taxon>
        <taxon>Pseudomonadota</taxon>
        <taxon>Gammaproteobacteria</taxon>
        <taxon>Oceanospirillales</taxon>
        <taxon>Oleiphilaceae</taxon>
        <taxon>Oleiphilus</taxon>
    </lineage>
</organism>
<evidence type="ECO:0000313" key="2">
    <source>
        <dbReference type="Proteomes" id="UP000196027"/>
    </source>
</evidence>
<gene>
    <name evidence="1" type="ORF">OLMES_4871</name>
</gene>
<keyword evidence="2" id="KW-1185">Reference proteome</keyword>
<protein>
    <submittedName>
        <fullName evidence="1">Uncharacterized protein</fullName>
    </submittedName>
</protein>
<sequence length="63" mass="7358">MITSRLSTCYGIRRLVKQGPRPEYLRETVLSYVNTVLDQFFFRDDKQGVTAGGESLHQHLKWD</sequence>
<dbReference type="AlphaFoldDB" id="A0A1Y0IFF5"/>
<accession>A0A1Y0IFF5</accession>
<dbReference type="EMBL" id="CP021425">
    <property type="protein sequence ID" value="ARU58859.1"/>
    <property type="molecule type" value="Genomic_DNA"/>
</dbReference>
<reference evidence="1 2" key="1">
    <citation type="submission" date="2017-05" db="EMBL/GenBank/DDBJ databases">
        <title>Genomic insights into alkan degradation activity of Oleiphilus messinensis.</title>
        <authorList>
            <person name="Kozyavkin S.A."/>
            <person name="Slesarev A.I."/>
            <person name="Golyshin P.N."/>
            <person name="Korzhenkov A."/>
            <person name="Golyshina O.N."/>
            <person name="Toshchakov S.V."/>
        </authorList>
    </citation>
    <scope>NUCLEOTIDE SEQUENCE [LARGE SCALE GENOMIC DNA]</scope>
    <source>
        <strain evidence="1 2">ME102</strain>
    </source>
</reference>
<proteinExistence type="predicted"/>
<dbReference type="KEGG" id="ome:OLMES_4871"/>
<evidence type="ECO:0000313" key="1">
    <source>
        <dbReference type="EMBL" id="ARU58859.1"/>
    </source>
</evidence>